<evidence type="ECO:0000313" key="3">
    <source>
        <dbReference type="Proteomes" id="UP001500016"/>
    </source>
</evidence>
<sequence>MRRTVRGAAEVGAAVMISLILAGCGDDKRPSGGAEDARSPNGDPAYDQDLPGVWASDGNGEFFTLVIVGDRTLMRWKDGPDGLCNGDVMRTESSTDLMFQCSNTPQEHEKGTVEYLEDGKLRVNWQEAEGSRGDSNFARIADAPAKLPKTPEDLPGI</sequence>
<feature type="region of interest" description="Disordered" evidence="1">
    <location>
        <begin position="28"/>
        <end position="50"/>
    </location>
</feature>
<organism evidence="2 3">
    <name type="scientific">Streptomyces albiaxialis</name>
    <dbReference type="NCBI Taxonomy" id="329523"/>
    <lineage>
        <taxon>Bacteria</taxon>
        <taxon>Bacillati</taxon>
        <taxon>Actinomycetota</taxon>
        <taxon>Actinomycetes</taxon>
        <taxon>Kitasatosporales</taxon>
        <taxon>Streptomycetaceae</taxon>
        <taxon>Streptomyces</taxon>
    </lineage>
</organism>
<protein>
    <recommendedName>
        <fullName evidence="4">Lipoprotein</fullName>
    </recommendedName>
</protein>
<dbReference type="PROSITE" id="PS51257">
    <property type="entry name" value="PROKAR_LIPOPROTEIN"/>
    <property type="match status" value="1"/>
</dbReference>
<name>A0ABN2VPR5_9ACTN</name>
<evidence type="ECO:0008006" key="4">
    <source>
        <dbReference type="Google" id="ProtNLM"/>
    </source>
</evidence>
<proteinExistence type="predicted"/>
<feature type="region of interest" description="Disordered" evidence="1">
    <location>
        <begin position="128"/>
        <end position="157"/>
    </location>
</feature>
<reference evidence="2 3" key="1">
    <citation type="journal article" date="2019" name="Int. J. Syst. Evol. Microbiol.">
        <title>The Global Catalogue of Microorganisms (GCM) 10K type strain sequencing project: providing services to taxonomists for standard genome sequencing and annotation.</title>
        <authorList>
            <consortium name="The Broad Institute Genomics Platform"/>
            <consortium name="The Broad Institute Genome Sequencing Center for Infectious Disease"/>
            <person name="Wu L."/>
            <person name="Ma J."/>
        </authorList>
    </citation>
    <scope>NUCLEOTIDE SEQUENCE [LARGE SCALE GENOMIC DNA]</scope>
    <source>
        <strain evidence="2 3">JCM 15478</strain>
    </source>
</reference>
<gene>
    <name evidence="2" type="ORF">GCM10009801_16460</name>
</gene>
<keyword evidence="3" id="KW-1185">Reference proteome</keyword>
<evidence type="ECO:0000256" key="1">
    <source>
        <dbReference type="SAM" id="MobiDB-lite"/>
    </source>
</evidence>
<comment type="caution">
    <text evidence="2">The sequence shown here is derived from an EMBL/GenBank/DDBJ whole genome shotgun (WGS) entry which is preliminary data.</text>
</comment>
<evidence type="ECO:0000313" key="2">
    <source>
        <dbReference type="EMBL" id="GAA2068323.1"/>
    </source>
</evidence>
<feature type="compositionally biased region" description="Basic and acidic residues" evidence="1">
    <location>
        <begin position="28"/>
        <end position="38"/>
    </location>
</feature>
<dbReference type="EMBL" id="BAAAPE010000005">
    <property type="protein sequence ID" value="GAA2068323.1"/>
    <property type="molecule type" value="Genomic_DNA"/>
</dbReference>
<accession>A0ABN2VPR5</accession>
<dbReference type="Proteomes" id="UP001500016">
    <property type="component" value="Unassembled WGS sequence"/>
</dbReference>